<organism evidence="1 2">
    <name type="scientific">Phyllobacterium endophyticum</name>
    <dbReference type="NCBI Taxonomy" id="1149773"/>
    <lineage>
        <taxon>Bacteria</taxon>
        <taxon>Pseudomonadati</taxon>
        <taxon>Pseudomonadota</taxon>
        <taxon>Alphaproteobacteria</taxon>
        <taxon>Hyphomicrobiales</taxon>
        <taxon>Phyllobacteriaceae</taxon>
        <taxon>Phyllobacterium</taxon>
    </lineage>
</organism>
<proteinExistence type="predicted"/>
<gene>
    <name evidence="1" type="ORF">CU100_24275</name>
</gene>
<keyword evidence="2" id="KW-1185">Reference proteome</keyword>
<accession>A0A2P7ALX0</accession>
<dbReference type="Proteomes" id="UP000241158">
    <property type="component" value="Unassembled WGS sequence"/>
</dbReference>
<name>A0A2P7ALX0_9HYPH</name>
<sequence>MFQGGEIVSALRLLLRQTFCGERGVAVFFAGDHTRVGTCHAIIVGRDFVLASWPLASFSGLLLAWAGGLSGMNSSSAMLSQRITARAHDGCAPPAGVATRESA</sequence>
<comment type="caution">
    <text evidence="1">The sequence shown here is derived from an EMBL/GenBank/DDBJ whole genome shotgun (WGS) entry which is preliminary data.</text>
</comment>
<dbReference type="AlphaFoldDB" id="A0A2P7ALX0"/>
<evidence type="ECO:0000313" key="2">
    <source>
        <dbReference type="Proteomes" id="UP000241158"/>
    </source>
</evidence>
<evidence type="ECO:0000313" key="1">
    <source>
        <dbReference type="EMBL" id="PSH55187.1"/>
    </source>
</evidence>
<reference evidence="2" key="1">
    <citation type="submission" date="2017-11" db="EMBL/GenBank/DDBJ databases">
        <authorList>
            <person name="Kuznetsova I."/>
            <person name="Sazanova A."/>
            <person name="Chirak E."/>
            <person name="Safronova V."/>
            <person name="Willems A."/>
        </authorList>
    </citation>
    <scope>NUCLEOTIDE SEQUENCE [LARGE SCALE GENOMIC DNA]</scope>
    <source>
        <strain evidence="2">PEPV15</strain>
    </source>
</reference>
<protein>
    <submittedName>
        <fullName evidence="1">Uncharacterized protein</fullName>
    </submittedName>
</protein>
<dbReference type="EMBL" id="PGGN01000006">
    <property type="protein sequence ID" value="PSH55187.1"/>
    <property type="molecule type" value="Genomic_DNA"/>
</dbReference>